<dbReference type="EMBL" id="SRLO01005659">
    <property type="protein sequence ID" value="TNN29434.1"/>
    <property type="molecule type" value="Genomic_DNA"/>
</dbReference>
<dbReference type="AlphaFoldDB" id="A0A4Z2ELX0"/>
<keyword evidence="2" id="KW-1185">Reference proteome</keyword>
<gene>
    <name evidence="1" type="ORF">EYF80_060418</name>
</gene>
<evidence type="ECO:0000313" key="2">
    <source>
        <dbReference type="Proteomes" id="UP000314294"/>
    </source>
</evidence>
<evidence type="ECO:0000313" key="1">
    <source>
        <dbReference type="EMBL" id="TNN29434.1"/>
    </source>
</evidence>
<sequence length="200" mass="21612">MPNVAAKPNAMLTVRKVPWEPRLSTSCATAPQPNIWREEGATLQRNHLEPLRGNVSTDNNQPPPGGVMHAPLCHALRTHHQNTSAQALGQGLAERRVLDLKAPRQFLQRVSQVSHDAVILRVSGGRLCGLTSNASQCGCASAFRGLPPDPSLWTGCHSSAHLHPSLNSGAPTTLLSRLSLSRGQPVTRNKAMALHVYSRR</sequence>
<protein>
    <submittedName>
        <fullName evidence="1">Uncharacterized protein</fullName>
    </submittedName>
</protein>
<comment type="caution">
    <text evidence="1">The sequence shown here is derived from an EMBL/GenBank/DDBJ whole genome shotgun (WGS) entry which is preliminary data.</text>
</comment>
<organism evidence="1 2">
    <name type="scientific">Liparis tanakae</name>
    <name type="common">Tanaka's snailfish</name>
    <dbReference type="NCBI Taxonomy" id="230148"/>
    <lineage>
        <taxon>Eukaryota</taxon>
        <taxon>Metazoa</taxon>
        <taxon>Chordata</taxon>
        <taxon>Craniata</taxon>
        <taxon>Vertebrata</taxon>
        <taxon>Euteleostomi</taxon>
        <taxon>Actinopterygii</taxon>
        <taxon>Neopterygii</taxon>
        <taxon>Teleostei</taxon>
        <taxon>Neoteleostei</taxon>
        <taxon>Acanthomorphata</taxon>
        <taxon>Eupercaria</taxon>
        <taxon>Perciformes</taxon>
        <taxon>Cottioidei</taxon>
        <taxon>Cottales</taxon>
        <taxon>Liparidae</taxon>
        <taxon>Liparis</taxon>
    </lineage>
</organism>
<proteinExistence type="predicted"/>
<accession>A0A4Z2ELX0</accession>
<name>A0A4Z2ELX0_9TELE</name>
<dbReference type="Proteomes" id="UP000314294">
    <property type="component" value="Unassembled WGS sequence"/>
</dbReference>
<reference evidence="1 2" key="1">
    <citation type="submission" date="2019-03" db="EMBL/GenBank/DDBJ databases">
        <title>First draft genome of Liparis tanakae, snailfish: a comprehensive survey of snailfish specific genes.</title>
        <authorList>
            <person name="Kim W."/>
            <person name="Song I."/>
            <person name="Jeong J.-H."/>
            <person name="Kim D."/>
            <person name="Kim S."/>
            <person name="Ryu S."/>
            <person name="Song J.Y."/>
            <person name="Lee S.K."/>
        </authorList>
    </citation>
    <scope>NUCLEOTIDE SEQUENCE [LARGE SCALE GENOMIC DNA]</scope>
    <source>
        <tissue evidence="1">Muscle</tissue>
    </source>
</reference>